<organism evidence="3 4">
    <name type="scientific">Aquirhabdus parva</name>
    <dbReference type="NCBI Taxonomy" id="2283318"/>
    <lineage>
        <taxon>Bacteria</taxon>
        <taxon>Pseudomonadati</taxon>
        <taxon>Pseudomonadota</taxon>
        <taxon>Gammaproteobacteria</taxon>
        <taxon>Moraxellales</taxon>
        <taxon>Moraxellaceae</taxon>
        <taxon>Aquirhabdus</taxon>
    </lineage>
</organism>
<protein>
    <submittedName>
        <fullName evidence="3">SDR family NAD(P)-dependent oxidoreductase</fullName>
    </submittedName>
</protein>
<evidence type="ECO:0000313" key="4">
    <source>
        <dbReference type="Proteomes" id="UP000253940"/>
    </source>
</evidence>
<dbReference type="PRINTS" id="PR00081">
    <property type="entry name" value="GDHRDH"/>
</dbReference>
<evidence type="ECO:0000313" key="3">
    <source>
        <dbReference type="EMBL" id="AXI02314.1"/>
    </source>
</evidence>
<dbReference type="GO" id="GO:0016491">
    <property type="term" value="F:oxidoreductase activity"/>
    <property type="evidence" value="ECO:0007669"/>
    <property type="project" value="UniProtKB-KW"/>
</dbReference>
<dbReference type="PANTHER" id="PTHR44196">
    <property type="entry name" value="DEHYDROGENASE/REDUCTASE SDR FAMILY MEMBER 7B"/>
    <property type="match status" value="1"/>
</dbReference>
<accession>A0A345P4V5</accession>
<dbReference type="EMBL" id="CP031222">
    <property type="protein sequence ID" value="AXI02314.1"/>
    <property type="molecule type" value="Genomic_DNA"/>
</dbReference>
<sequence length="259" mass="28714">MCISLNTPITDWSNQHLWIIGASSGIGAAIAKQALSVGAHVTLSARRTTQLHEIANTSSRAQVVAFDVLDNDAWQPAYDEARRLKGKVDLVIFCAADYLPQRTWEVKALATQRTIHLNLSSVYSGLETVLPDMLAQGNGGIALIASVAGYMGLPNASTYGPTKAALINLAEILYGDLHPKGLNIYLINPGFVHTKLTEKNSFKMPAIQTPEQAAKAIWRGLSRGHFEIHFPHRFTYVLKIIRLLPYRWRFGLFNQFFKV</sequence>
<proteinExistence type="inferred from homology"/>
<dbReference type="InterPro" id="IPR002347">
    <property type="entry name" value="SDR_fam"/>
</dbReference>
<dbReference type="Proteomes" id="UP000253940">
    <property type="component" value="Chromosome"/>
</dbReference>
<name>A0A345P4V5_9GAMM</name>
<dbReference type="SUPFAM" id="SSF51735">
    <property type="entry name" value="NAD(P)-binding Rossmann-fold domains"/>
    <property type="match status" value="1"/>
</dbReference>
<gene>
    <name evidence="3" type="ORF">HYN46_05355</name>
</gene>
<dbReference type="GO" id="GO:0016020">
    <property type="term" value="C:membrane"/>
    <property type="evidence" value="ECO:0007669"/>
    <property type="project" value="TreeGrafter"/>
</dbReference>
<dbReference type="OrthoDB" id="335726at2"/>
<dbReference type="PANTHER" id="PTHR44196:SF1">
    <property type="entry name" value="DEHYDROGENASE_REDUCTASE SDR FAMILY MEMBER 7B"/>
    <property type="match status" value="1"/>
</dbReference>
<dbReference type="KEGG" id="mbah:HYN46_05355"/>
<dbReference type="Gene3D" id="3.40.50.720">
    <property type="entry name" value="NAD(P)-binding Rossmann-like Domain"/>
    <property type="match status" value="1"/>
</dbReference>
<reference evidence="3 4" key="1">
    <citation type="submission" date="2018-07" db="EMBL/GenBank/DDBJ databases">
        <title>Genome sequencing of Moraxellaceae gen. HYN0046.</title>
        <authorList>
            <person name="Kim M."/>
            <person name="Yi H."/>
        </authorList>
    </citation>
    <scope>NUCLEOTIDE SEQUENCE [LARGE SCALE GENOMIC DNA]</scope>
    <source>
        <strain evidence="3 4">HYN0046</strain>
    </source>
</reference>
<evidence type="ECO:0000256" key="1">
    <source>
        <dbReference type="ARBA" id="ARBA00006484"/>
    </source>
</evidence>
<keyword evidence="2" id="KW-0560">Oxidoreductase</keyword>
<keyword evidence="4" id="KW-1185">Reference proteome</keyword>
<comment type="similarity">
    <text evidence="1">Belongs to the short-chain dehydrogenases/reductases (SDR) family.</text>
</comment>
<dbReference type="AlphaFoldDB" id="A0A345P4V5"/>
<dbReference type="Pfam" id="PF00106">
    <property type="entry name" value="adh_short"/>
    <property type="match status" value="1"/>
</dbReference>
<dbReference type="RefSeq" id="WP_114898424.1">
    <property type="nucleotide sequence ID" value="NZ_CP031222.1"/>
</dbReference>
<evidence type="ECO:0000256" key="2">
    <source>
        <dbReference type="ARBA" id="ARBA00023002"/>
    </source>
</evidence>
<dbReference type="InterPro" id="IPR036291">
    <property type="entry name" value="NAD(P)-bd_dom_sf"/>
</dbReference>